<accession>A0ABN7SIR1</accession>
<keyword evidence="2" id="KW-1185">Reference proteome</keyword>
<protein>
    <submittedName>
        <fullName evidence="1">Oidioi.mRNA.OKI2018_I69.XSR.g16659.t1.cds</fullName>
    </submittedName>
</protein>
<name>A0ABN7SIR1_OIKDI</name>
<proteinExistence type="predicted"/>
<reference evidence="1 2" key="1">
    <citation type="submission" date="2021-04" db="EMBL/GenBank/DDBJ databases">
        <authorList>
            <person name="Bliznina A."/>
        </authorList>
    </citation>
    <scope>NUCLEOTIDE SEQUENCE [LARGE SCALE GENOMIC DNA]</scope>
</reference>
<sequence length="124" mass="14342">MNRLSAAIKELKTKVRELKLVKRWNEVPESWKRTRRIITSQGIAVGILCYQLPIYAALPDAPKMPPLPETGIYPPEVIKNFTEEQFHEAMNPIPFFPNNYRFMVAHERLKGASIAMVLDTMLKF</sequence>
<dbReference type="Proteomes" id="UP001158576">
    <property type="component" value="Chromosome XSR"/>
</dbReference>
<evidence type="ECO:0000313" key="1">
    <source>
        <dbReference type="EMBL" id="CAG5099734.1"/>
    </source>
</evidence>
<organism evidence="1 2">
    <name type="scientific">Oikopleura dioica</name>
    <name type="common">Tunicate</name>
    <dbReference type="NCBI Taxonomy" id="34765"/>
    <lineage>
        <taxon>Eukaryota</taxon>
        <taxon>Metazoa</taxon>
        <taxon>Chordata</taxon>
        <taxon>Tunicata</taxon>
        <taxon>Appendicularia</taxon>
        <taxon>Copelata</taxon>
        <taxon>Oikopleuridae</taxon>
        <taxon>Oikopleura</taxon>
    </lineage>
</organism>
<evidence type="ECO:0000313" key="2">
    <source>
        <dbReference type="Proteomes" id="UP001158576"/>
    </source>
</evidence>
<dbReference type="EMBL" id="OU015569">
    <property type="protein sequence ID" value="CAG5099734.1"/>
    <property type="molecule type" value="Genomic_DNA"/>
</dbReference>
<gene>
    <name evidence="1" type="ORF">OKIOD_LOCUS8217</name>
</gene>